<reference evidence="6" key="1">
    <citation type="submission" date="2025-08" db="UniProtKB">
        <authorList>
            <consortium name="RefSeq"/>
        </authorList>
    </citation>
    <scope>IDENTIFICATION</scope>
</reference>
<proteinExistence type="inferred from homology"/>
<feature type="binding site" evidence="3">
    <location>
        <position position="296"/>
    </location>
    <ligand>
        <name>a divalent metal cation</name>
        <dbReference type="ChEBI" id="CHEBI:60240"/>
    </ligand>
</feature>
<feature type="binding site" evidence="3">
    <location>
        <position position="194"/>
    </location>
    <ligand>
        <name>substrate</name>
    </ligand>
</feature>
<feature type="binding site" evidence="3">
    <location>
        <position position="244"/>
    </location>
    <ligand>
        <name>a divalent metal cation</name>
        <dbReference type="ChEBI" id="CHEBI:60240"/>
    </ligand>
</feature>
<dbReference type="PANTHER" id="PTHR10907:SF66">
    <property type="entry name" value="MIP34848P1-RELATED"/>
    <property type="match status" value="1"/>
</dbReference>
<feature type="binding site" evidence="3">
    <location>
        <position position="192"/>
    </location>
    <ligand>
        <name>substrate</name>
    </ligand>
</feature>
<dbReference type="PANTHER" id="PTHR10907">
    <property type="entry name" value="REGUCALCIN"/>
    <property type="match status" value="1"/>
</dbReference>
<evidence type="ECO:0000313" key="6">
    <source>
        <dbReference type="RefSeq" id="XP_014489432.1"/>
    </source>
</evidence>
<dbReference type="AlphaFoldDB" id="A0A6P3YHZ3"/>
<feature type="binding site" evidence="3">
    <location>
        <position position="101"/>
    </location>
    <ligand>
        <name>substrate</name>
    </ligand>
</feature>
<keyword evidence="3" id="KW-0862">Zinc</keyword>
<dbReference type="GO" id="GO:0016799">
    <property type="term" value="F:hydrolase activity, hydrolyzing N-glycosyl compounds"/>
    <property type="evidence" value="ECO:0007669"/>
    <property type="project" value="InterPro"/>
</dbReference>
<keyword evidence="3" id="KW-0479">Metal-binding</keyword>
<protein>
    <submittedName>
        <fullName evidence="6">Uncharacterized protein LOC106752326</fullName>
    </submittedName>
</protein>
<comment type="similarity">
    <text evidence="1">Belongs to the SMP-30/CGR1 family.</text>
</comment>
<accession>A0A6P3YHZ3</accession>
<dbReference type="InterPro" id="IPR013658">
    <property type="entry name" value="SGL"/>
</dbReference>
<dbReference type="SUPFAM" id="SSF63829">
    <property type="entry name" value="Calcium-dependent phosphotriesterase"/>
    <property type="match status" value="1"/>
</dbReference>
<dbReference type="RefSeq" id="XP_014489432.1">
    <property type="nucleotide sequence ID" value="XM_014633946.1"/>
</dbReference>
<dbReference type="InterPro" id="IPR011042">
    <property type="entry name" value="6-blade_b-propeller_TolB-like"/>
</dbReference>
<dbReference type="SUPFAM" id="SSF53590">
    <property type="entry name" value="Nucleoside hydrolase"/>
    <property type="match status" value="1"/>
</dbReference>
<dbReference type="KEGG" id="dqu:106752326"/>
<evidence type="ECO:0000256" key="3">
    <source>
        <dbReference type="PIRSR" id="PIRSR605511-2"/>
    </source>
</evidence>
<dbReference type="PRINTS" id="PR01790">
    <property type="entry name" value="SMP30FAMILY"/>
</dbReference>
<dbReference type="GO" id="GO:0004341">
    <property type="term" value="F:gluconolactonase activity"/>
    <property type="evidence" value="ECO:0007669"/>
    <property type="project" value="TreeGrafter"/>
</dbReference>
<evidence type="ECO:0000256" key="2">
    <source>
        <dbReference type="PIRSR" id="PIRSR605511-1"/>
    </source>
</evidence>
<dbReference type="OrthoDB" id="423498at2759"/>
<dbReference type="GO" id="GO:0019853">
    <property type="term" value="P:L-ascorbic acid biosynthetic process"/>
    <property type="evidence" value="ECO:0007669"/>
    <property type="project" value="TreeGrafter"/>
</dbReference>
<feature type="active site" description="Proton donor/acceptor" evidence="2">
    <location>
        <position position="296"/>
    </location>
</feature>
<dbReference type="InterPro" id="IPR005511">
    <property type="entry name" value="SMP-30"/>
</dbReference>
<dbReference type="GO" id="GO:0005509">
    <property type="term" value="F:calcium ion binding"/>
    <property type="evidence" value="ECO:0007669"/>
    <property type="project" value="TreeGrafter"/>
</dbReference>
<keyword evidence="5" id="KW-1185">Reference proteome</keyword>
<feature type="binding site" evidence="3">
    <location>
        <position position="212"/>
    </location>
    <ligand>
        <name>substrate</name>
    </ligand>
</feature>
<dbReference type="InterPro" id="IPR036452">
    <property type="entry name" value="Ribo_hydro-like"/>
</dbReference>
<comment type="cofactor">
    <cofactor evidence="3">
        <name>Zn(2+)</name>
        <dbReference type="ChEBI" id="CHEBI:29105"/>
    </cofactor>
    <text evidence="3">Binds 1 divalent metal cation per subunit.</text>
</comment>
<evidence type="ECO:0000259" key="4">
    <source>
        <dbReference type="Pfam" id="PF08450"/>
    </source>
</evidence>
<evidence type="ECO:0000256" key="1">
    <source>
        <dbReference type="ARBA" id="ARBA00008853"/>
    </source>
</evidence>
<dbReference type="Proteomes" id="UP000515204">
    <property type="component" value="Unplaced"/>
</dbReference>
<sequence>MKCKTVWQISMKLVKVGATVYKELPAAKFYFLLPVNPDKKCCLRIVRYEIESPDAYYRTHIMKRAICKYISACFLFVCNGRAEETQHTFVSKETDSYGLSEGPFWDATTQNLYFVDIYNQYIRRLNYQTGLVTSAYIANGTVGVVAPVEGTSEQLVAGVGQDLVMVYWNGEQTQTDVPIEKLSSVDSGISTRINDGKIDSSGRFWLGTRGEDKNGDSIPNIGSLYIIDKNFMVEEKISPVTTSNGLIWNIEDDTFYYIDSPTRQIAAYDYKSCSGEISNRRIVFDFNAANIPGEPDGMTIDINGNLWVAVFGGGCVPVYIGSVKPLVNNYKFDNYFGEDGFGDFNFTQEIITKVDETKRAPVVLVDLVKKYPGEVTIVTLGPLTNIAVASALEPRFLCYTKQLIIMGSSVQSESDESLKLEFNFEQDPESNWITFNSTNKVHTLFPIDTVRSHPISKDEHKMIFNKLKASFAKFLYLAERVAFEKQEFWEPSDAMAMTIMLKPEIVKKSFETTLVPVLVGDARGAVIVDSNNTAHNARIIQDFDLIAFKNLISECLS</sequence>
<organism evidence="5 6">
    <name type="scientific">Dinoponera quadriceps</name>
    <name type="common">South American ant</name>
    <dbReference type="NCBI Taxonomy" id="609295"/>
    <lineage>
        <taxon>Eukaryota</taxon>
        <taxon>Metazoa</taxon>
        <taxon>Ecdysozoa</taxon>
        <taxon>Arthropoda</taxon>
        <taxon>Hexapoda</taxon>
        <taxon>Insecta</taxon>
        <taxon>Pterygota</taxon>
        <taxon>Neoptera</taxon>
        <taxon>Endopterygota</taxon>
        <taxon>Hymenoptera</taxon>
        <taxon>Apocrita</taxon>
        <taxon>Aculeata</taxon>
        <taxon>Formicoidea</taxon>
        <taxon>Formicidae</taxon>
        <taxon>Ponerinae</taxon>
        <taxon>Ponerini</taxon>
        <taxon>Dinoponera</taxon>
    </lineage>
</organism>
<dbReference type="Gene3D" id="2.120.10.30">
    <property type="entry name" value="TolB, C-terminal domain"/>
    <property type="match status" value="1"/>
</dbReference>
<dbReference type="GeneID" id="106752326"/>
<dbReference type="Pfam" id="PF08450">
    <property type="entry name" value="SGL"/>
    <property type="match status" value="1"/>
</dbReference>
<evidence type="ECO:0000313" key="5">
    <source>
        <dbReference type="Proteomes" id="UP000515204"/>
    </source>
</evidence>
<name>A0A6P3YHZ3_DINQU</name>
<feature type="domain" description="SMP-30/Gluconolactonase/LRE-like region" evidence="4">
    <location>
        <begin position="99"/>
        <end position="319"/>
    </location>
</feature>
<gene>
    <name evidence="6" type="primary">LOC106752326</name>
</gene>